<reference evidence="3" key="1">
    <citation type="journal article" date="2013" name="Nat. Commun.">
        <title>Whole-genome sequencing of Oryza brachyantha reveals mechanisms underlying Oryza genome evolution.</title>
        <authorList>
            <person name="Chen J."/>
            <person name="Huang Q."/>
            <person name="Gao D."/>
            <person name="Wang J."/>
            <person name="Lang Y."/>
            <person name="Liu T."/>
            <person name="Li B."/>
            <person name="Bai Z."/>
            <person name="Luis Goicoechea J."/>
            <person name="Liang C."/>
            <person name="Chen C."/>
            <person name="Zhang W."/>
            <person name="Sun S."/>
            <person name="Liao Y."/>
            <person name="Zhang X."/>
            <person name="Yang L."/>
            <person name="Song C."/>
            <person name="Wang M."/>
            <person name="Shi J."/>
            <person name="Liu G."/>
            <person name="Liu J."/>
            <person name="Zhou H."/>
            <person name="Zhou W."/>
            <person name="Yu Q."/>
            <person name="An N."/>
            <person name="Chen Y."/>
            <person name="Cai Q."/>
            <person name="Wang B."/>
            <person name="Liu B."/>
            <person name="Min J."/>
            <person name="Huang Y."/>
            <person name="Wu H."/>
            <person name="Li Z."/>
            <person name="Zhang Y."/>
            <person name="Yin Y."/>
            <person name="Song W."/>
            <person name="Jiang J."/>
            <person name="Jackson S.A."/>
            <person name="Wing R.A."/>
            <person name="Wang J."/>
            <person name="Chen M."/>
        </authorList>
    </citation>
    <scope>NUCLEOTIDE SEQUENCE [LARGE SCALE GENOMIC DNA]</scope>
    <source>
        <strain evidence="3">cv. IRGC 101232</strain>
    </source>
</reference>
<sequence length="86" mass="8413">MVEGTVVDLVAAMVGMYLVMAGMEADMVVTLSTVVGMDMVEVLGMLVSMGDTVVVVVVVVVEEEDGGGDRDGGSGDDDGGGGGGGG</sequence>
<proteinExistence type="predicted"/>
<feature type="region of interest" description="Disordered" evidence="1">
    <location>
        <begin position="65"/>
        <end position="86"/>
    </location>
</feature>
<organism evidence="3">
    <name type="scientific">Oryza brachyantha</name>
    <name type="common">malo sina</name>
    <dbReference type="NCBI Taxonomy" id="4533"/>
    <lineage>
        <taxon>Eukaryota</taxon>
        <taxon>Viridiplantae</taxon>
        <taxon>Streptophyta</taxon>
        <taxon>Embryophyta</taxon>
        <taxon>Tracheophyta</taxon>
        <taxon>Spermatophyta</taxon>
        <taxon>Magnoliopsida</taxon>
        <taxon>Liliopsida</taxon>
        <taxon>Poales</taxon>
        <taxon>Poaceae</taxon>
        <taxon>BOP clade</taxon>
        <taxon>Oryzoideae</taxon>
        <taxon>Oryzeae</taxon>
        <taxon>Oryzinae</taxon>
        <taxon>Oryza</taxon>
    </lineage>
</organism>
<keyword evidence="2" id="KW-0472">Membrane</keyword>
<accession>J3MDL6</accession>
<feature type="transmembrane region" description="Helical" evidence="2">
    <location>
        <begin position="12"/>
        <end position="35"/>
    </location>
</feature>
<protein>
    <submittedName>
        <fullName evidence="3">Uncharacterized protein</fullName>
    </submittedName>
</protein>
<dbReference type="HOGENOM" id="CLU_2501551_0_0_1"/>
<reference evidence="3" key="2">
    <citation type="submission" date="2013-04" db="UniProtKB">
        <authorList>
            <consortium name="EnsemblPlants"/>
        </authorList>
    </citation>
    <scope>IDENTIFICATION</scope>
</reference>
<evidence type="ECO:0000256" key="2">
    <source>
        <dbReference type="SAM" id="Phobius"/>
    </source>
</evidence>
<keyword evidence="2" id="KW-0812">Transmembrane</keyword>
<keyword evidence="4" id="KW-1185">Reference proteome</keyword>
<dbReference type="Proteomes" id="UP000006038">
    <property type="component" value="Chromosome 6"/>
</dbReference>
<evidence type="ECO:0000313" key="4">
    <source>
        <dbReference type="Proteomes" id="UP000006038"/>
    </source>
</evidence>
<dbReference type="Gramene" id="OB06G21100.1">
    <property type="protein sequence ID" value="OB06G21100.1"/>
    <property type="gene ID" value="OB06G21100"/>
</dbReference>
<evidence type="ECO:0000313" key="3">
    <source>
        <dbReference type="EnsemblPlants" id="OB06G21100.1"/>
    </source>
</evidence>
<keyword evidence="2" id="KW-1133">Transmembrane helix</keyword>
<dbReference type="AlphaFoldDB" id="J3MDL6"/>
<name>J3MDL6_ORYBR</name>
<feature type="transmembrane region" description="Helical" evidence="2">
    <location>
        <begin position="42"/>
        <end position="61"/>
    </location>
</feature>
<dbReference type="EnsemblPlants" id="OB06G21100.1">
    <property type="protein sequence ID" value="OB06G21100.1"/>
    <property type="gene ID" value="OB06G21100"/>
</dbReference>
<evidence type="ECO:0000256" key="1">
    <source>
        <dbReference type="SAM" id="MobiDB-lite"/>
    </source>
</evidence>